<evidence type="ECO:0000256" key="1">
    <source>
        <dbReference type="SAM" id="MobiDB-lite"/>
    </source>
</evidence>
<evidence type="ECO:0000313" key="3">
    <source>
        <dbReference type="Proteomes" id="UP001396334"/>
    </source>
</evidence>
<organism evidence="2 3">
    <name type="scientific">Hibiscus sabdariffa</name>
    <name type="common">roselle</name>
    <dbReference type="NCBI Taxonomy" id="183260"/>
    <lineage>
        <taxon>Eukaryota</taxon>
        <taxon>Viridiplantae</taxon>
        <taxon>Streptophyta</taxon>
        <taxon>Embryophyta</taxon>
        <taxon>Tracheophyta</taxon>
        <taxon>Spermatophyta</taxon>
        <taxon>Magnoliopsida</taxon>
        <taxon>eudicotyledons</taxon>
        <taxon>Gunneridae</taxon>
        <taxon>Pentapetalae</taxon>
        <taxon>rosids</taxon>
        <taxon>malvids</taxon>
        <taxon>Malvales</taxon>
        <taxon>Malvaceae</taxon>
        <taxon>Malvoideae</taxon>
        <taxon>Hibiscus</taxon>
    </lineage>
</organism>
<gene>
    <name evidence="2" type="ORF">V6N11_031268</name>
</gene>
<name>A0ABR2SX39_9ROSI</name>
<proteinExistence type="predicted"/>
<comment type="caution">
    <text evidence="2">The sequence shown here is derived from an EMBL/GenBank/DDBJ whole genome shotgun (WGS) entry which is preliminary data.</text>
</comment>
<dbReference type="EMBL" id="JBBPBN010000010">
    <property type="protein sequence ID" value="KAK9029823.1"/>
    <property type="molecule type" value="Genomic_DNA"/>
</dbReference>
<sequence length="79" mass="9084">MNDSRTEHSLNQRLDSKEETDGHIFRQLNLTLASSSLQVKESPSLTMMPQLDEENGQVPESRFNVNTTTYCNNILQRML</sequence>
<accession>A0ABR2SX39</accession>
<evidence type="ECO:0000313" key="2">
    <source>
        <dbReference type="EMBL" id="KAK9029823.1"/>
    </source>
</evidence>
<feature type="region of interest" description="Disordered" evidence="1">
    <location>
        <begin position="1"/>
        <end position="21"/>
    </location>
</feature>
<keyword evidence="3" id="KW-1185">Reference proteome</keyword>
<protein>
    <submittedName>
        <fullName evidence="2">Uncharacterized protein</fullName>
    </submittedName>
</protein>
<reference evidence="2 3" key="1">
    <citation type="journal article" date="2024" name="G3 (Bethesda)">
        <title>Genome assembly of Hibiscus sabdariffa L. provides insights into metabolisms of medicinal natural products.</title>
        <authorList>
            <person name="Kim T."/>
        </authorList>
    </citation>
    <scope>NUCLEOTIDE SEQUENCE [LARGE SCALE GENOMIC DNA]</scope>
    <source>
        <strain evidence="2">TK-2024</strain>
        <tissue evidence="2">Old leaves</tissue>
    </source>
</reference>
<dbReference type="Proteomes" id="UP001396334">
    <property type="component" value="Unassembled WGS sequence"/>
</dbReference>